<sequence>MSTNNMGNHNGDASKNKGGSRSNVELGSYISSFLKESVDEHCARLNLDLSLGLANRETDLLIRTSNMGFDSVVDVIFDRDQLLSEQKVILDPFQAEEDVPTHEHAEGVLPDLKKPSPEAEHNGRSLRKTISDFAMKDVKPDSSRGLELRFGTQNFEESKHVKPDSSREPGLELGTGNFKESEHAKIPSVPMYEHAEGKTISDFKTKDVKTDSSRRQGLELQLQLGTGNIREWHVKNPPVTVYEHAEGKTISDFKMKAVKPDSSSGSGLALGLGIGNFEEWHAKNPPVPLYGHAKGKTVSDFKMKDVEPDPSRRHKLGLGTVNFEEGGAKNPPVPMYEHAKGKTTSDIKMKDVKTDSSSGSGQGLGRGTKNFKSENPKVPQVPMCEHAKGKTISDFKMKDVKPVSSRGQRLGPVTKNFLGSENAKIPPVPMFDQTNGKTISGFKMKYVKPVLSSRRGLGTGNFESANVKNPPTPTCEHIEGKKIKDVKPDSSREQGLRLRFRLGTGNSREWHVKNPPVPMYEHAKGKTISDFKMKDVKPDSSGGQRIGPVTENFKRWEPGKNCPVPRKDGHCLSGDVSIYKHAEGNAEDKDQDVITTTCGFKTKDIKSERGKNSRVYKQEGCCSRRDVSKQEHAAKLKVNLATLGTDSLRRYIKYFKIEGTNPPSSRETILNAVQLHFASQQQLDEQQVIPEFVMAVRKIRVNL</sequence>
<accession>A0ABR2EI22</accession>
<dbReference type="PANTHER" id="PTHR13286:SF8">
    <property type="entry name" value="OS04G0166600 PROTEIN"/>
    <property type="match status" value="1"/>
</dbReference>
<evidence type="ECO:0000256" key="7">
    <source>
        <dbReference type="SAM" id="MobiDB-lite"/>
    </source>
</evidence>
<feature type="compositionally biased region" description="Basic and acidic residues" evidence="7">
    <location>
        <begin position="103"/>
        <end position="123"/>
    </location>
</feature>
<dbReference type="Gene3D" id="6.10.160.20">
    <property type="match status" value="1"/>
</dbReference>
<proteinExistence type="inferred from homology"/>
<evidence type="ECO:0000256" key="4">
    <source>
        <dbReference type="ARBA" id="ARBA00023015"/>
    </source>
</evidence>
<keyword evidence="3" id="KW-0678">Repressor</keyword>
<evidence type="ECO:0000256" key="1">
    <source>
        <dbReference type="ARBA" id="ARBA00004123"/>
    </source>
</evidence>
<feature type="region of interest" description="Disordered" evidence="7">
    <location>
        <begin position="322"/>
        <end position="381"/>
    </location>
</feature>
<evidence type="ECO:0000256" key="6">
    <source>
        <dbReference type="ARBA" id="ARBA00023242"/>
    </source>
</evidence>
<feature type="region of interest" description="Disordered" evidence="7">
    <location>
        <begin position="1"/>
        <end position="21"/>
    </location>
</feature>
<dbReference type="EMBL" id="JBBPBM010000013">
    <property type="protein sequence ID" value="KAK8561654.1"/>
    <property type="molecule type" value="Genomic_DNA"/>
</dbReference>
<evidence type="ECO:0000259" key="8">
    <source>
        <dbReference type="Pfam" id="PF13867"/>
    </source>
</evidence>
<keyword evidence="6" id="KW-0539">Nucleus</keyword>
<comment type="similarity">
    <text evidence="2">Belongs to the SAP30 family.</text>
</comment>
<keyword evidence="5" id="KW-0804">Transcription</keyword>
<gene>
    <name evidence="9" type="ORF">V6N12_048718</name>
</gene>
<feature type="compositionally biased region" description="Basic and acidic residues" evidence="7">
    <location>
        <begin position="156"/>
        <end position="170"/>
    </location>
</feature>
<dbReference type="InterPro" id="IPR025718">
    <property type="entry name" value="SAP30_Sin3-bd"/>
</dbReference>
<evidence type="ECO:0000256" key="2">
    <source>
        <dbReference type="ARBA" id="ARBA00006283"/>
    </source>
</evidence>
<comment type="caution">
    <text evidence="9">The sequence shown here is derived from an EMBL/GenBank/DDBJ whole genome shotgun (WGS) entry which is preliminary data.</text>
</comment>
<dbReference type="PANTHER" id="PTHR13286">
    <property type="entry name" value="SAP30"/>
    <property type="match status" value="1"/>
</dbReference>
<feature type="region of interest" description="Disordered" evidence="7">
    <location>
        <begin position="149"/>
        <end position="183"/>
    </location>
</feature>
<dbReference type="InterPro" id="IPR038291">
    <property type="entry name" value="SAP30_C_sf"/>
</dbReference>
<comment type="subcellular location">
    <subcellularLocation>
        <location evidence="1">Nucleus</location>
    </subcellularLocation>
</comment>
<dbReference type="InterPro" id="IPR024145">
    <property type="entry name" value="His_deAcase_SAP30/SAP30L"/>
</dbReference>
<feature type="compositionally biased region" description="Basic and acidic residues" evidence="7">
    <location>
        <begin position="337"/>
        <end position="354"/>
    </location>
</feature>
<protein>
    <recommendedName>
        <fullName evidence="8">Histone deacetylase complex subunit SAP30 Sin3 binding domain-containing protein</fullName>
    </recommendedName>
</protein>
<name>A0ABR2EI22_9ROSI</name>
<evidence type="ECO:0000313" key="10">
    <source>
        <dbReference type="Proteomes" id="UP001472677"/>
    </source>
</evidence>
<organism evidence="9 10">
    <name type="scientific">Hibiscus sabdariffa</name>
    <name type="common">roselle</name>
    <dbReference type="NCBI Taxonomy" id="183260"/>
    <lineage>
        <taxon>Eukaryota</taxon>
        <taxon>Viridiplantae</taxon>
        <taxon>Streptophyta</taxon>
        <taxon>Embryophyta</taxon>
        <taxon>Tracheophyta</taxon>
        <taxon>Spermatophyta</taxon>
        <taxon>Magnoliopsida</taxon>
        <taxon>eudicotyledons</taxon>
        <taxon>Gunneridae</taxon>
        <taxon>Pentapetalae</taxon>
        <taxon>rosids</taxon>
        <taxon>malvids</taxon>
        <taxon>Malvales</taxon>
        <taxon>Malvaceae</taxon>
        <taxon>Malvoideae</taxon>
        <taxon>Hibiscus</taxon>
    </lineage>
</organism>
<dbReference type="Proteomes" id="UP001472677">
    <property type="component" value="Unassembled WGS sequence"/>
</dbReference>
<feature type="region of interest" description="Disordered" evidence="7">
    <location>
        <begin position="103"/>
        <end position="129"/>
    </location>
</feature>
<evidence type="ECO:0000256" key="3">
    <source>
        <dbReference type="ARBA" id="ARBA00022491"/>
    </source>
</evidence>
<evidence type="ECO:0000256" key="5">
    <source>
        <dbReference type="ARBA" id="ARBA00023163"/>
    </source>
</evidence>
<keyword evidence="4" id="KW-0805">Transcription regulation</keyword>
<evidence type="ECO:0000313" key="9">
    <source>
        <dbReference type="EMBL" id="KAK8561654.1"/>
    </source>
</evidence>
<feature type="domain" description="Histone deacetylase complex subunit SAP30 Sin3 binding" evidence="8">
    <location>
        <begin position="643"/>
        <end position="697"/>
    </location>
</feature>
<reference evidence="9 10" key="1">
    <citation type="journal article" date="2024" name="G3 (Bethesda)">
        <title>Genome assembly of Hibiscus sabdariffa L. provides insights into metabolisms of medicinal natural products.</title>
        <authorList>
            <person name="Kim T."/>
        </authorList>
    </citation>
    <scope>NUCLEOTIDE SEQUENCE [LARGE SCALE GENOMIC DNA]</scope>
    <source>
        <strain evidence="9">TK-2024</strain>
        <tissue evidence="9">Old leaves</tissue>
    </source>
</reference>
<dbReference type="Pfam" id="PF13867">
    <property type="entry name" value="SAP30_Sin3_bdg"/>
    <property type="match status" value="1"/>
</dbReference>
<keyword evidence="10" id="KW-1185">Reference proteome</keyword>